<evidence type="ECO:0000313" key="9">
    <source>
        <dbReference type="Proteomes" id="UP000002061"/>
    </source>
</evidence>
<feature type="binding site" evidence="7">
    <location>
        <position position="12"/>
    </location>
    <ligand>
        <name>ATP</name>
        <dbReference type="ChEBI" id="CHEBI:30616"/>
    </ligand>
</feature>
<dbReference type="STRING" id="573063.Metin_0909"/>
<dbReference type="RefSeq" id="WP_013100319.1">
    <property type="nucleotide sequence ID" value="NC_014122.1"/>
</dbReference>
<dbReference type="GO" id="GO:0004017">
    <property type="term" value="F:AMP kinase activity"/>
    <property type="evidence" value="ECO:0007669"/>
    <property type="project" value="UniProtKB-UniRule"/>
</dbReference>
<dbReference type="EC" id="2.7.4.3" evidence="7"/>
<feature type="binding site" evidence="7">
    <location>
        <position position="10"/>
    </location>
    <ligand>
        <name>ATP</name>
        <dbReference type="ChEBI" id="CHEBI:30616"/>
    </ligand>
</feature>
<evidence type="ECO:0000313" key="8">
    <source>
        <dbReference type="EMBL" id="ADG13573.1"/>
    </source>
</evidence>
<evidence type="ECO:0000256" key="4">
    <source>
        <dbReference type="ARBA" id="ARBA00022741"/>
    </source>
</evidence>
<dbReference type="EMBL" id="CP002009">
    <property type="protein sequence ID" value="ADG13573.1"/>
    <property type="molecule type" value="Genomic_DNA"/>
</dbReference>
<dbReference type="OrthoDB" id="8730at2157"/>
<dbReference type="GO" id="GO:0006364">
    <property type="term" value="P:rRNA processing"/>
    <property type="evidence" value="ECO:0007669"/>
    <property type="project" value="UniProtKB-KW"/>
</dbReference>
<evidence type="ECO:0000256" key="1">
    <source>
        <dbReference type="ARBA" id="ARBA00022517"/>
    </source>
</evidence>
<comment type="subunit">
    <text evidence="7">Interacts with uS11. Not a structural component of 40S pre-ribosomes, but transiently interacts with them by binding to uS11.</text>
</comment>
<name>D5VSM0_METIM</name>
<dbReference type="KEGG" id="mif:Metin_0909"/>
<dbReference type="HAMAP" id="MF_00039">
    <property type="entry name" value="Adenylate_kinase_AK6"/>
    <property type="match status" value="1"/>
</dbReference>
<gene>
    <name evidence="8" type="ordered locus">Metin_0909</name>
</gene>
<proteinExistence type="inferred from homology"/>
<feature type="binding site" evidence="7">
    <location>
        <position position="14"/>
    </location>
    <ligand>
        <name>ATP</name>
        <dbReference type="ChEBI" id="CHEBI:30616"/>
    </ligand>
</feature>
<reference evidence="8" key="1">
    <citation type="submission" date="2010-04" db="EMBL/GenBank/DDBJ databases">
        <title>Complete sequence of Methanocaldococcus infernus ME.</title>
        <authorList>
            <consortium name="US DOE Joint Genome Institute"/>
            <person name="Lucas S."/>
            <person name="Copeland A."/>
            <person name="Lapidus A."/>
            <person name="Cheng J.-F."/>
            <person name="Bruce D."/>
            <person name="Goodwin L."/>
            <person name="Pitluck S."/>
            <person name="Munk A.C."/>
            <person name="Detter J.C."/>
            <person name="Han C."/>
            <person name="Tapia R."/>
            <person name="Land M."/>
            <person name="Hauser L."/>
            <person name="Kyrpides N."/>
            <person name="Mikhailova N."/>
            <person name="Sieprawska-Lupa M."/>
            <person name="Whitman W.B."/>
            <person name="Woyke T."/>
        </authorList>
    </citation>
    <scope>NUCLEOTIDE SEQUENCE [LARGE SCALE GENOMIC DNA]</scope>
    <source>
        <strain evidence="8">ME</strain>
    </source>
</reference>
<evidence type="ECO:0000256" key="7">
    <source>
        <dbReference type="HAMAP-Rule" id="MF_00039"/>
    </source>
</evidence>
<dbReference type="GO" id="GO:0016887">
    <property type="term" value="F:ATP hydrolysis activity"/>
    <property type="evidence" value="ECO:0007669"/>
    <property type="project" value="InterPro"/>
</dbReference>
<comment type="catalytic activity">
    <reaction evidence="7">
        <text>AMP + ATP = 2 ADP</text>
        <dbReference type="Rhea" id="RHEA:12973"/>
        <dbReference type="ChEBI" id="CHEBI:30616"/>
        <dbReference type="ChEBI" id="CHEBI:456215"/>
        <dbReference type="ChEBI" id="CHEBI:456216"/>
        <dbReference type="EC" id="2.7.4.3"/>
    </reaction>
</comment>
<evidence type="ECO:0000256" key="2">
    <source>
        <dbReference type="ARBA" id="ARBA00022552"/>
    </source>
</evidence>
<dbReference type="GO" id="GO:0005524">
    <property type="term" value="F:ATP binding"/>
    <property type="evidence" value="ECO:0007669"/>
    <property type="project" value="UniProtKB-UniRule"/>
</dbReference>
<comment type="function">
    <text evidence="7">Broad-specificity nucleoside monophosphate (NMP) kinase that catalyzes the reversible transfer of the terminal phosphate group between nucleoside triphosphates and monophosphates. Has also ATPase activity. Involved in the late maturation steps of the 30S ribosomal particles, specifically 16S rRNA maturation. While NMP activity is not required for ribosome maturation, ATPase activity is. Associates transiently with small ribosomal subunit protein uS11. ATP hydrolysis breaks the interaction with uS11. May temporarily remove uS11 from the ribosome to enable a conformational change of the ribosomal RNA that is needed for the final maturation step of the small ribosomal subunit.</text>
</comment>
<organism evidence="8 9">
    <name type="scientific">Methanocaldococcus infernus (strain DSM 11812 / JCM 15783 / ME)</name>
    <dbReference type="NCBI Taxonomy" id="573063"/>
    <lineage>
        <taxon>Archaea</taxon>
        <taxon>Methanobacteriati</taxon>
        <taxon>Methanobacteriota</taxon>
        <taxon>Methanomada group</taxon>
        <taxon>Methanococci</taxon>
        <taxon>Methanococcales</taxon>
        <taxon>Methanocaldococcaceae</taxon>
        <taxon>Methanocaldococcus</taxon>
    </lineage>
</organism>
<feature type="binding site" evidence="7">
    <location>
        <position position="13"/>
    </location>
    <ligand>
        <name>ATP</name>
        <dbReference type="ChEBI" id="CHEBI:30616"/>
    </ligand>
</feature>
<dbReference type="AlphaFoldDB" id="D5VSM0"/>
<comment type="caution">
    <text evidence="7">Lacks conserved residue(s) required for the propagation of feature annotation.</text>
</comment>
<dbReference type="eggNOG" id="arCOG01038">
    <property type="taxonomic scope" value="Archaea"/>
</dbReference>
<protein>
    <recommendedName>
        <fullName evidence="7">Putative adenylate kinase</fullName>
        <shortName evidence="7">AK</shortName>
        <ecNumber evidence="7">2.7.4.3</ecNumber>
    </recommendedName>
    <alternativeName>
        <fullName evidence="7">ATP-AMP transphosphorylase</fullName>
    </alternativeName>
</protein>
<accession>D5VSM0</accession>
<dbReference type="Gene3D" id="3.40.50.300">
    <property type="entry name" value="P-loop containing nucleotide triphosphate hydrolases"/>
    <property type="match status" value="1"/>
</dbReference>
<keyword evidence="4 7" id="KW-0547">Nucleotide-binding</keyword>
<feature type="region of interest" description="LID" evidence="7">
    <location>
        <begin position="99"/>
        <end position="109"/>
    </location>
</feature>
<evidence type="ECO:0000256" key="5">
    <source>
        <dbReference type="ARBA" id="ARBA00022777"/>
    </source>
</evidence>
<keyword evidence="6 7" id="KW-0067">ATP-binding</keyword>
<dbReference type="PANTHER" id="PTHR12595:SF0">
    <property type="entry name" value="ADENYLATE KINASE ISOENZYME 6"/>
    <property type="match status" value="1"/>
</dbReference>
<keyword evidence="2 7" id="KW-0698">rRNA processing</keyword>
<comment type="similarity">
    <text evidence="7">Belongs to the adenylate kinase family. AK6 subfamily.</text>
</comment>
<dbReference type="PANTHER" id="PTHR12595">
    <property type="entry name" value="POS9-ACTIVATING FACTOR FAP7-RELATED"/>
    <property type="match status" value="1"/>
</dbReference>
<dbReference type="NCBIfam" id="NF003012">
    <property type="entry name" value="PRK03839.1"/>
    <property type="match status" value="1"/>
</dbReference>
<dbReference type="InterPro" id="IPR027417">
    <property type="entry name" value="P-loop_NTPase"/>
</dbReference>
<sequence>MKIAITGTPGVGKTTVSKILGERLGFKVIDITDFVKKNKLYKEYVEEMDSFLIDFEKLKKALEKEDNVIFDGHISHLLDVDYTIVLRCDPKIIEKRLKERGYSEKKILENVQAEILDVCLCESKGKVYEIDTTNKKPEEIVEEIISAIKEGKERKGVVNWLEKYFDYLI</sequence>
<feature type="binding site" evidence="7">
    <location>
        <position position="15"/>
    </location>
    <ligand>
        <name>ATP</name>
        <dbReference type="ChEBI" id="CHEBI:30616"/>
    </ligand>
</feature>
<feature type="binding site" evidence="7">
    <location>
        <position position="100"/>
    </location>
    <ligand>
        <name>ATP</name>
        <dbReference type="ChEBI" id="CHEBI:30616"/>
    </ligand>
</feature>
<dbReference type="GeneID" id="9131923"/>
<dbReference type="Proteomes" id="UP000002061">
    <property type="component" value="Chromosome"/>
</dbReference>
<evidence type="ECO:0000256" key="6">
    <source>
        <dbReference type="ARBA" id="ARBA00022840"/>
    </source>
</evidence>
<comment type="catalytic activity">
    <reaction evidence="7">
        <text>ATP + H2O = ADP + phosphate + H(+)</text>
        <dbReference type="Rhea" id="RHEA:13065"/>
        <dbReference type="ChEBI" id="CHEBI:15377"/>
        <dbReference type="ChEBI" id="CHEBI:15378"/>
        <dbReference type="ChEBI" id="CHEBI:30616"/>
        <dbReference type="ChEBI" id="CHEBI:43474"/>
        <dbReference type="ChEBI" id="CHEBI:456216"/>
    </reaction>
</comment>
<dbReference type="InterPro" id="IPR020618">
    <property type="entry name" value="Adenyl_kinase_AK6"/>
</dbReference>
<keyword evidence="1 7" id="KW-0690">Ribosome biogenesis</keyword>
<keyword evidence="5 7" id="KW-0418">Kinase</keyword>
<keyword evidence="9" id="KW-1185">Reference proteome</keyword>
<dbReference type="SUPFAM" id="SSF52540">
    <property type="entry name" value="P-loop containing nucleoside triphosphate hydrolases"/>
    <property type="match status" value="1"/>
</dbReference>
<dbReference type="HOGENOM" id="CLU_079096_0_1_2"/>
<dbReference type="Pfam" id="PF13238">
    <property type="entry name" value="AAA_18"/>
    <property type="match status" value="1"/>
</dbReference>
<dbReference type="GO" id="GO:0042274">
    <property type="term" value="P:ribosomal small subunit biogenesis"/>
    <property type="evidence" value="ECO:0007669"/>
    <property type="project" value="UniProtKB-UniRule"/>
</dbReference>
<evidence type="ECO:0000256" key="3">
    <source>
        <dbReference type="ARBA" id="ARBA00022679"/>
    </source>
</evidence>
<feature type="binding site" evidence="7">
    <location>
        <position position="135"/>
    </location>
    <ligand>
        <name>ATP</name>
        <dbReference type="ChEBI" id="CHEBI:30616"/>
    </ligand>
</feature>
<keyword evidence="3 7" id="KW-0808">Transferase</keyword>